<sequence>MNSSLQDGNNAQNFECDDRIHIFDAYSDDYNQWFSTFLAHTDQKEQAMKWLRDTLGKISDKRYFIDVGAGNGLLTRQLSDYFMHIEAVEPNPYLYQLLTQVLPDCTSHLCAIMDATPDYRADFILCSHVLYYIPLDQWLKHIKKMVEWLSSDGTLVIALQAQDTGCMQLYRHFTGHSFNLMQLVEPFNTAEDLEIAVERVPASIITNDLATTYRITEFVLNLLPLENPPLKADVYRYIENFFKQKSSKFVMSCDQLFLKIHRNS</sequence>
<evidence type="ECO:0008006" key="2">
    <source>
        <dbReference type="Google" id="ProtNLM"/>
    </source>
</evidence>
<dbReference type="EMBL" id="NSIT01000004">
    <property type="protein sequence ID" value="PJE80816.1"/>
    <property type="molecule type" value="Genomic_DNA"/>
</dbReference>
<evidence type="ECO:0000313" key="1">
    <source>
        <dbReference type="EMBL" id="PJE80816.1"/>
    </source>
</evidence>
<organism evidence="1">
    <name type="scientific">invertebrate metagenome</name>
    <dbReference type="NCBI Taxonomy" id="1711999"/>
    <lineage>
        <taxon>unclassified sequences</taxon>
        <taxon>metagenomes</taxon>
        <taxon>organismal metagenomes</taxon>
    </lineage>
</organism>
<protein>
    <recommendedName>
        <fullName evidence="2">Trans-aconitate 2-methyltransferase</fullName>
    </recommendedName>
</protein>
<dbReference type="Gene3D" id="3.40.50.150">
    <property type="entry name" value="Vaccinia Virus protein VP39"/>
    <property type="match status" value="1"/>
</dbReference>
<gene>
    <name evidence="1" type="ORF">CI610_00159</name>
</gene>
<accession>A0A2H9TC42</accession>
<comment type="caution">
    <text evidence="1">The sequence shown here is derived from an EMBL/GenBank/DDBJ whole genome shotgun (WGS) entry which is preliminary data.</text>
</comment>
<reference evidence="1" key="1">
    <citation type="journal article" date="2017" name="Appl. Environ. Microbiol.">
        <title>Molecular characterization of an Endozoicomonas-like organism causing infection in king scallop Pecten maximus L.</title>
        <authorList>
            <person name="Cano I."/>
            <person name="van Aerle R."/>
            <person name="Ross S."/>
            <person name="Verner-Jeffreys D.W."/>
            <person name="Paley R.K."/>
            <person name="Rimmer G."/>
            <person name="Ryder D."/>
            <person name="Hooper P."/>
            <person name="Stone D."/>
            <person name="Feist S.W."/>
        </authorList>
    </citation>
    <scope>NUCLEOTIDE SEQUENCE</scope>
</reference>
<proteinExistence type="predicted"/>
<dbReference type="CDD" id="cd02440">
    <property type="entry name" value="AdoMet_MTases"/>
    <property type="match status" value="1"/>
</dbReference>
<dbReference type="Pfam" id="PF13489">
    <property type="entry name" value="Methyltransf_23"/>
    <property type="match status" value="1"/>
</dbReference>
<dbReference type="SUPFAM" id="SSF53335">
    <property type="entry name" value="S-adenosyl-L-methionine-dependent methyltransferases"/>
    <property type="match status" value="1"/>
</dbReference>
<name>A0A2H9TC42_9ZZZZ</name>
<dbReference type="AlphaFoldDB" id="A0A2H9TC42"/>
<dbReference type="InterPro" id="IPR029063">
    <property type="entry name" value="SAM-dependent_MTases_sf"/>
</dbReference>